<reference evidence="1" key="1">
    <citation type="submission" date="2023-03" db="EMBL/GenBank/DDBJ databases">
        <title>Massive genome expansion in bonnet fungi (Mycena s.s.) driven by repeated elements and novel gene families across ecological guilds.</title>
        <authorList>
            <consortium name="Lawrence Berkeley National Laboratory"/>
            <person name="Harder C.B."/>
            <person name="Miyauchi S."/>
            <person name="Viragh M."/>
            <person name="Kuo A."/>
            <person name="Thoen E."/>
            <person name="Andreopoulos B."/>
            <person name="Lu D."/>
            <person name="Skrede I."/>
            <person name="Drula E."/>
            <person name="Henrissat B."/>
            <person name="Morin E."/>
            <person name="Kohler A."/>
            <person name="Barry K."/>
            <person name="LaButti K."/>
            <person name="Morin E."/>
            <person name="Salamov A."/>
            <person name="Lipzen A."/>
            <person name="Mereny Z."/>
            <person name="Hegedus B."/>
            <person name="Baldrian P."/>
            <person name="Stursova M."/>
            <person name="Weitz H."/>
            <person name="Taylor A."/>
            <person name="Grigoriev I.V."/>
            <person name="Nagy L.G."/>
            <person name="Martin F."/>
            <person name="Kauserud H."/>
        </authorList>
    </citation>
    <scope>NUCLEOTIDE SEQUENCE</scope>
    <source>
        <strain evidence="1">CBHHK002</strain>
    </source>
</reference>
<proteinExistence type="predicted"/>
<accession>A0AAD7EFF9</accession>
<dbReference type="AlphaFoldDB" id="A0AAD7EFF9"/>
<name>A0AAD7EFF9_9AGAR</name>
<evidence type="ECO:0000313" key="2">
    <source>
        <dbReference type="Proteomes" id="UP001218218"/>
    </source>
</evidence>
<evidence type="ECO:0000313" key="1">
    <source>
        <dbReference type="EMBL" id="KAJ7318065.1"/>
    </source>
</evidence>
<dbReference type="Proteomes" id="UP001218218">
    <property type="component" value="Unassembled WGS sequence"/>
</dbReference>
<keyword evidence="2" id="KW-1185">Reference proteome</keyword>
<dbReference type="EMBL" id="JARIHO010000059">
    <property type="protein sequence ID" value="KAJ7318065.1"/>
    <property type="molecule type" value="Genomic_DNA"/>
</dbReference>
<protein>
    <submittedName>
        <fullName evidence="1">Uncharacterized protein</fullName>
    </submittedName>
</protein>
<organism evidence="1 2">
    <name type="scientific">Mycena albidolilacea</name>
    <dbReference type="NCBI Taxonomy" id="1033008"/>
    <lineage>
        <taxon>Eukaryota</taxon>
        <taxon>Fungi</taxon>
        <taxon>Dikarya</taxon>
        <taxon>Basidiomycota</taxon>
        <taxon>Agaricomycotina</taxon>
        <taxon>Agaricomycetes</taxon>
        <taxon>Agaricomycetidae</taxon>
        <taxon>Agaricales</taxon>
        <taxon>Marasmiineae</taxon>
        <taxon>Mycenaceae</taxon>
        <taxon>Mycena</taxon>
    </lineage>
</organism>
<comment type="caution">
    <text evidence="1">The sequence shown here is derived from an EMBL/GenBank/DDBJ whole genome shotgun (WGS) entry which is preliminary data.</text>
</comment>
<gene>
    <name evidence="1" type="ORF">DFH08DRAFT_820088</name>
</gene>
<sequence length="432" mass="48515">MPPRQNCPKPLPFLLYATLSLKSKQLIWEPFHSEDNTVYHTPVSETLEKANFPQSGSLPAHQRLKASGGQTGTQFALSLMVAKQLDQLSRGVQEVYNTAIRGAKVSAQWWLSVDTYSGDRNQVLKYLWGNNVFRMKDKKARDQARPKLEKLLREVEKLLGADSLKGSDKAASKFSTSMFLTALRKLTTASKLLGWEVLLPTDYTALEAACPNWTPDKNQAFFDSLTPQAQTHKKNKGSKAQAVLYDVEEDLKEYVLAGYVVAADVMLFAEELYTFATEWQQWEHVPLTEDILKMLAGGENGLQEWLDGGDDLGVEHHAKLTDIQLEMQDGYSPVAKDPAFYQPRKDEPIDSKIVPLKLCHHQRVAVAVIYQKIINTQNFLMWPAKPRNLPGNALLALHKNWVSVLGCGVWDTVSLGKTWMMVLVIVVSVKSC</sequence>